<feature type="domain" description="GST N-terminal" evidence="2">
    <location>
        <begin position="1"/>
        <end position="82"/>
    </location>
</feature>
<name>A0ABP7PDH1_9GAMM</name>
<keyword evidence="4" id="KW-1185">Reference proteome</keyword>
<dbReference type="Pfam" id="PF13409">
    <property type="entry name" value="GST_N_2"/>
    <property type="match status" value="1"/>
</dbReference>
<accession>A0ABP7PDH1</accession>
<protein>
    <recommendedName>
        <fullName evidence="2">GST N-terminal domain-containing protein</fullName>
    </recommendedName>
</protein>
<dbReference type="PANTHER" id="PTHR43968">
    <property type="match status" value="1"/>
</dbReference>
<dbReference type="Proteomes" id="UP001501337">
    <property type="component" value="Unassembled WGS sequence"/>
</dbReference>
<dbReference type="InterPro" id="IPR036249">
    <property type="entry name" value="Thioredoxin-like_sf"/>
</dbReference>
<dbReference type="SFLD" id="SFLDS00019">
    <property type="entry name" value="Glutathione_Transferase_(cytos"/>
    <property type="match status" value="1"/>
</dbReference>
<dbReference type="PROSITE" id="PS50404">
    <property type="entry name" value="GST_NTER"/>
    <property type="match status" value="1"/>
</dbReference>
<dbReference type="Gene3D" id="1.20.1050.10">
    <property type="match status" value="1"/>
</dbReference>
<reference evidence="4" key="1">
    <citation type="journal article" date="2019" name="Int. J. Syst. Evol. Microbiol.">
        <title>The Global Catalogue of Microorganisms (GCM) 10K type strain sequencing project: providing services to taxonomists for standard genome sequencing and annotation.</title>
        <authorList>
            <consortium name="The Broad Institute Genomics Platform"/>
            <consortium name="The Broad Institute Genome Sequencing Center for Infectious Disease"/>
            <person name="Wu L."/>
            <person name="Ma J."/>
        </authorList>
    </citation>
    <scope>NUCLEOTIDE SEQUENCE [LARGE SCALE GENOMIC DNA]</scope>
    <source>
        <strain evidence="4">JCM 17555</strain>
    </source>
</reference>
<organism evidence="3 4">
    <name type="scientific">Allohahella marinimesophila</name>
    <dbReference type="NCBI Taxonomy" id="1054972"/>
    <lineage>
        <taxon>Bacteria</taxon>
        <taxon>Pseudomonadati</taxon>
        <taxon>Pseudomonadota</taxon>
        <taxon>Gammaproteobacteria</taxon>
        <taxon>Oceanospirillales</taxon>
        <taxon>Hahellaceae</taxon>
        <taxon>Allohahella</taxon>
    </lineage>
</organism>
<dbReference type="InterPro" id="IPR034345">
    <property type="entry name" value="Gtt2-like_N"/>
</dbReference>
<evidence type="ECO:0000313" key="4">
    <source>
        <dbReference type="Proteomes" id="UP001501337"/>
    </source>
</evidence>
<sequence>MLIYEMKIAPSPRRVRIFLAEKGITNIEYKEINLQAGENRTPEFRAISPFGLVPVLELDDGSHIAETLAICRYFEELQPEPPLYGRSPKERRWSSSGTASSS</sequence>
<dbReference type="PANTHER" id="PTHR43968:SF6">
    <property type="entry name" value="GLUTATHIONE S-TRANSFERASE OMEGA"/>
    <property type="match status" value="1"/>
</dbReference>
<proteinExistence type="predicted"/>
<dbReference type="InterPro" id="IPR040079">
    <property type="entry name" value="Glutathione_S-Trfase"/>
</dbReference>
<evidence type="ECO:0000259" key="2">
    <source>
        <dbReference type="PROSITE" id="PS50404"/>
    </source>
</evidence>
<feature type="region of interest" description="Disordered" evidence="1">
    <location>
        <begin position="79"/>
        <end position="102"/>
    </location>
</feature>
<comment type="caution">
    <text evidence="3">The sequence shown here is derived from an EMBL/GenBank/DDBJ whole genome shotgun (WGS) entry which is preliminary data.</text>
</comment>
<dbReference type="RefSeq" id="WP_344806001.1">
    <property type="nucleotide sequence ID" value="NZ_BAABBO010000009.1"/>
</dbReference>
<gene>
    <name evidence="3" type="ORF">GCM10022278_20790</name>
</gene>
<dbReference type="CDD" id="cd03051">
    <property type="entry name" value="GST_N_GTT2_like"/>
    <property type="match status" value="1"/>
</dbReference>
<dbReference type="InterPro" id="IPR004045">
    <property type="entry name" value="Glutathione_S-Trfase_N"/>
</dbReference>
<evidence type="ECO:0000313" key="3">
    <source>
        <dbReference type="EMBL" id="GAA3962706.1"/>
    </source>
</evidence>
<dbReference type="EMBL" id="BAABBO010000009">
    <property type="protein sequence ID" value="GAA3962706.1"/>
    <property type="molecule type" value="Genomic_DNA"/>
</dbReference>
<dbReference type="SUPFAM" id="SSF52833">
    <property type="entry name" value="Thioredoxin-like"/>
    <property type="match status" value="1"/>
</dbReference>
<evidence type="ECO:0000256" key="1">
    <source>
        <dbReference type="SAM" id="MobiDB-lite"/>
    </source>
</evidence>
<dbReference type="Gene3D" id="3.40.30.10">
    <property type="entry name" value="Glutaredoxin"/>
    <property type="match status" value="1"/>
</dbReference>
<dbReference type="InterPro" id="IPR050983">
    <property type="entry name" value="GST_Omega/HSP26"/>
</dbReference>